<feature type="compositionally biased region" description="Polar residues" evidence="1">
    <location>
        <begin position="1033"/>
        <end position="1055"/>
    </location>
</feature>
<keyword evidence="3" id="KW-1185">Reference proteome</keyword>
<feature type="region of interest" description="Disordered" evidence="1">
    <location>
        <begin position="1233"/>
        <end position="1272"/>
    </location>
</feature>
<evidence type="ECO:0000313" key="3">
    <source>
        <dbReference type="Proteomes" id="UP000765509"/>
    </source>
</evidence>
<feature type="region of interest" description="Disordered" evidence="1">
    <location>
        <begin position="1"/>
        <end position="169"/>
    </location>
</feature>
<feature type="compositionally biased region" description="Low complexity" evidence="1">
    <location>
        <begin position="130"/>
        <end position="156"/>
    </location>
</feature>
<feature type="compositionally biased region" description="Basic and acidic residues" evidence="1">
    <location>
        <begin position="1"/>
        <end position="16"/>
    </location>
</feature>
<feature type="compositionally biased region" description="Polar residues" evidence="1">
    <location>
        <begin position="700"/>
        <end position="719"/>
    </location>
</feature>
<organism evidence="2 3">
    <name type="scientific">Austropuccinia psidii MF-1</name>
    <dbReference type="NCBI Taxonomy" id="1389203"/>
    <lineage>
        <taxon>Eukaryota</taxon>
        <taxon>Fungi</taxon>
        <taxon>Dikarya</taxon>
        <taxon>Basidiomycota</taxon>
        <taxon>Pucciniomycotina</taxon>
        <taxon>Pucciniomycetes</taxon>
        <taxon>Pucciniales</taxon>
        <taxon>Sphaerophragmiaceae</taxon>
        <taxon>Austropuccinia</taxon>
    </lineage>
</organism>
<feature type="region of interest" description="Disordered" evidence="1">
    <location>
        <begin position="214"/>
        <end position="264"/>
    </location>
</feature>
<feature type="region of interest" description="Disordered" evidence="1">
    <location>
        <begin position="763"/>
        <end position="812"/>
    </location>
</feature>
<feature type="compositionally biased region" description="Pro residues" evidence="1">
    <location>
        <begin position="450"/>
        <end position="460"/>
    </location>
</feature>
<feature type="region of interest" description="Disordered" evidence="1">
    <location>
        <begin position="285"/>
        <end position="306"/>
    </location>
</feature>
<reference evidence="2" key="1">
    <citation type="submission" date="2021-03" db="EMBL/GenBank/DDBJ databases">
        <title>Draft genome sequence of rust myrtle Austropuccinia psidii MF-1, a brazilian biotype.</title>
        <authorList>
            <person name="Quecine M.C."/>
            <person name="Pachon D.M.R."/>
            <person name="Bonatelli M.L."/>
            <person name="Correr F.H."/>
            <person name="Franceschini L.M."/>
            <person name="Leite T.F."/>
            <person name="Margarido G.R.A."/>
            <person name="Almeida C.A."/>
            <person name="Ferrarezi J.A."/>
            <person name="Labate C.A."/>
        </authorList>
    </citation>
    <scope>NUCLEOTIDE SEQUENCE</scope>
    <source>
        <strain evidence="2">MF-1</strain>
    </source>
</reference>
<feature type="region of interest" description="Disordered" evidence="1">
    <location>
        <begin position="1144"/>
        <end position="1188"/>
    </location>
</feature>
<feature type="region of interest" description="Disordered" evidence="1">
    <location>
        <begin position="700"/>
        <end position="722"/>
    </location>
</feature>
<feature type="compositionally biased region" description="Polar residues" evidence="1">
    <location>
        <begin position="1148"/>
        <end position="1182"/>
    </location>
</feature>
<feature type="region of interest" description="Disordered" evidence="1">
    <location>
        <begin position="322"/>
        <end position="354"/>
    </location>
</feature>
<feature type="region of interest" description="Disordered" evidence="1">
    <location>
        <begin position="1026"/>
        <end position="1075"/>
    </location>
</feature>
<feature type="compositionally biased region" description="Polar residues" evidence="1">
    <location>
        <begin position="464"/>
        <end position="501"/>
    </location>
</feature>
<feature type="compositionally biased region" description="Basic residues" evidence="1">
    <location>
        <begin position="64"/>
        <end position="84"/>
    </location>
</feature>
<feature type="compositionally biased region" description="Polar residues" evidence="1">
    <location>
        <begin position="118"/>
        <end position="129"/>
    </location>
</feature>
<dbReference type="Proteomes" id="UP000765509">
    <property type="component" value="Unassembled WGS sequence"/>
</dbReference>
<sequence>MGSCPHEEDIVEEPKSSKKKSKSTSTTTKKAVPRGHSQASSKANSTSHGTCSQEATQVPSSSLKRTKLHSRNVKKQISPKKKQRPSPLKNVKPSQSIYVSSDSSSSSSLLNDSQDQSTALSDHCSSQTNSESSLSCRSDSSKLFSHSSLSNNSQRSRSSETDMETVSEEIYSAPEDILYDDKPCKKHHLHTKHASESVRKSTCRVDFVEPHPCSTKITREQHSSTDKKRPILRASPSLHHTGTHAAKIHPRKQKNNFHHESSPTPIHDLYGVGYEYAYRPTQPWKPLQQHQQQHDQATPKPRFFKPPSACVDSDDLEFAEKGYEQGKPDSSDNDGDQLPTTYHRRKESKPMGVSSALDPSACFVPAAIPFPLPNNSAPGLNYTAYSQLRSTYQPPKCNDSPILPSGTTELYKHSMFNEYSPFTHTSQSIQKKQNDGQSFHVYQPGPLLTPTPIPLYPTGPPHTAQPQGTSTHLDYSPFSQTRQPAKSQPTKNSLPPSSNIQFHERGGPKPFDYSHYWNHHTPLSNTILSGTPMFPTSSVPTPAQFRRQESRHIWYQQSPPENFQFPTTSTFPNQSTHTTLNDFPSTSTCPPGQGTTKVPHCKFLFHQPLSHNKENSSSNFSSIPNPPFSQCDNRHSFTTPKIINELSTPAGCNVPSQETVDTTAIKISEAASSQCHEYSFPPHNLSNSAASTINMITESSKRSTITTEKYSSNPKPLSNKNDESNVILLDSSNEIPKTSQISTPLQPSIFSKKTFDLTPSSISKVVPSQSHESTSTTPKPLTCTVNATNPITPSSMPSTTLPESLSQANTSSVKPTQSFNINETPKAIVLSPPPLNPTLPSQESFYFTTPISEVTSTQYKESSFTPSTPSENMECAASTILSLSKPMILPPKNNNIQSFCITPPSKLALPFNEITLDAKQKHPFESKKPTDAPLQKLEKKVRFTTLEHTNQAQSMESISAPPLKQPQATSTYLPENARKGLGSHGCETSGESKLPTTQVCDAKKVARSPEDEELEAAQKILSDFLGDYGPQLESDSQQPNENLTDSSTKCPQDATSVPPPSSSTHSSKDSAINAVHPVLPIRRIAPLQKRTPTDAPPVLQNTIATVGKPLPISESAARQSSSEESYQNFASNPFLILAQERHPRMQPSMPTSIPQKSPPESTLQNTSPASAMTKPISVSSKDSPLGSVKHDERAPVIALNEDMAQTNAKPGIKEEASRCADSFEADVACGSAQVKSLHSESPPPSLHDAFVDEESDLGLRPPQNENSNCKPEKMGKLFSMFQFLR</sequence>
<feature type="region of interest" description="Disordered" evidence="1">
    <location>
        <begin position="975"/>
        <end position="994"/>
    </location>
</feature>
<gene>
    <name evidence="2" type="ORF">O181_013245</name>
</gene>
<feature type="compositionally biased region" description="Polar residues" evidence="1">
    <location>
        <begin position="37"/>
        <end position="63"/>
    </location>
</feature>
<accession>A0A9Q3GNQ9</accession>
<name>A0A9Q3GNQ9_9BASI</name>
<proteinExistence type="predicted"/>
<feature type="compositionally biased region" description="Basic residues" evidence="1">
    <location>
        <begin position="246"/>
        <end position="256"/>
    </location>
</feature>
<evidence type="ECO:0000256" key="1">
    <source>
        <dbReference type="SAM" id="MobiDB-lite"/>
    </source>
</evidence>
<dbReference type="EMBL" id="AVOT02003441">
    <property type="protein sequence ID" value="MBW0473530.1"/>
    <property type="molecule type" value="Genomic_DNA"/>
</dbReference>
<evidence type="ECO:0000313" key="2">
    <source>
        <dbReference type="EMBL" id="MBW0473530.1"/>
    </source>
</evidence>
<protein>
    <submittedName>
        <fullName evidence="2">Uncharacterized protein</fullName>
    </submittedName>
</protein>
<feature type="region of interest" description="Disordered" evidence="1">
    <location>
        <begin position="450"/>
        <end position="507"/>
    </location>
</feature>
<feature type="compositionally biased region" description="Basic and acidic residues" evidence="1">
    <location>
        <begin position="217"/>
        <end position="229"/>
    </location>
</feature>
<feature type="compositionally biased region" description="Low complexity" evidence="1">
    <location>
        <begin position="94"/>
        <end position="117"/>
    </location>
</feature>
<comment type="caution">
    <text evidence="2">The sequence shown here is derived from an EMBL/GenBank/DDBJ whole genome shotgun (WGS) entry which is preliminary data.</text>
</comment>